<keyword evidence="3" id="KW-1185">Reference proteome</keyword>
<sequence length="98" mass="11249">MVLCTEIVGKGFLQFVFSCRFFVTQGKGRGHIFPGGEFQTTPVRLDKHNPRKGESGYVTLPLEFIFLRLVAPRLFNYTARYCTRILGYGMRSWTNCCT</sequence>
<dbReference type="AlphaFoldDB" id="A0A3N4JY98"/>
<gene>
    <name evidence="1" type="ORF">L873DRAFT_233027</name>
    <name evidence="2" type="ORF">L873DRAFT_233228</name>
</gene>
<dbReference type="EMBL" id="ML120363">
    <property type="protein sequence ID" value="RPB03344.1"/>
    <property type="molecule type" value="Genomic_DNA"/>
</dbReference>
<evidence type="ECO:0000313" key="2">
    <source>
        <dbReference type="EMBL" id="RPB03344.1"/>
    </source>
</evidence>
<evidence type="ECO:0000313" key="1">
    <source>
        <dbReference type="EMBL" id="RPB03341.1"/>
    </source>
</evidence>
<evidence type="ECO:0000313" key="3">
    <source>
        <dbReference type="Proteomes" id="UP000276215"/>
    </source>
</evidence>
<name>A0A3N4JY98_9PEZI</name>
<dbReference type="EMBL" id="ML120363">
    <property type="protein sequence ID" value="RPB03341.1"/>
    <property type="molecule type" value="Genomic_DNA"/>
</dbReference>
<proteinExistence type="predicted"/>
<organism evidence="2 3">
    <name type="scientific">Choiromyces venosus 120613-1</name>
    <dbReference type="NCBI Taxonomy" id="1336337"/>
    <lineage>
        <taxon>Eukaryota</taxon>
        <taxon>Fungi</taxon>
        <taxon>Dikarya</taxon>
        <taxon>Ascomycota</taxon>
        <taxon>Pezizomycotina</taxon>
        <taxon>Pezizomycetes</taxon>
        <taxon>Pezizales</taxon>
        <taxon>Tuberaceae</taxon>
        <taxon>Choiromyces</taxon>
    </lineage>
</organism>
<protein>
    <submittedName>
        <fullName evidence="2">Uncharacterized protein</fullName>
    </submittedName>
</protein>
<dbReference type="Proteomes" id="UP000276215">
    <property type="component" value="Unassembled WGS sequence"/>
</dbReference>
<accession>A0A3N4JY98</accession>
<reference evidence="2 3" key="1">
    <citation type="journal article" date="2018" name="Nat. Ecol. Evol.">
        <title>Pezizomycetes genomes reveal the molecular basis of ectomycorrhizal truffle lifestyle.</title>
        <authorList>
            <person name="Murat C."/>
            <person name="Payen T."/>
            <person name="Noel B."/>
            <person name="Kuo A."/>
            <person name="Morin E."/>
            <person name="Chen J."/>
            <person name="Kohler A."/>
            <person name="Krizsan K."/>
            <person name="Balestrini R."/>
            <person name="Da Silva C."/>
            <person name="Montanini B."/>
            <person name="Hainaut M."/>
            <person name="Levati E."/>
            <person name="Barry K.W."/>
            <person name="Belfiori B."/>
            <person name="Cichocki N."/>
            <person name="Clum A."/>
            <person name="Dockter R.B."/>
            <person name="Fauchery L."/>
            <person name="Guy J."/>
            <person name="Iotti M."/>
            <person name="Le Tacon F."/>
            <person name="Lindquist E.A."/>
            <person name="Lipzen A."/>
            <person name="Malagnac F."/>
            <person name="Mello A."/>
            <person name="Molinier V."/>
            <person name="Miyauchi S."/>
            <person name="Poulain J."/>
            <person name="Riccioni C."/>
            <person name="Rubini A."/>
            <person name="Sitrit Y."/>
            <person name="Splivallo R."/>
            <person name="Traeger S."/>
            <person name="Wang M."/>
            <person name="Zifcakova L."/>
            <person name="Wipf D."/>
            <person name="Zambonelli A."/>
            <person name="Paolocci F."/>
            <person name="Nowrousian M."/>
            <person name="Ottonello S."/>
            <person name="Baldrian P."/>
            <person name="Spatafora J.W."/>
            <person name="Henrissat B."/>
            <person name="Nagy L.G."/>
            <person name="Aury J.M."/>
            <person name="Wincker P."/>
            <person name="Grigoriev I.V."/>
            <person name="Bonfante P."/>
            <person name="Martin F.M."/>
        </authorList>
    </citation>
    <scope>NUCLEOTIDE SEQUENCE [LARGE SCALE GENOMIC DNA]</scope>
    <source>
        <strain evidence="2 3">120613-1</strain>
    </source>
</reference>